<comment type="similarity">
    <text evidence="1">Belongs to the glycosyl hydrolase 16 family.</text>
</comment>
<dbReference type="Pfam" id="PF00722">
    <property type="entry name" value="Glyco_hydro_16"/>
    <property type="match status" value="1"/>
</dbReference>
<evidence type="ECO:0000259" key="2">
    <source>
        <dbReference type="PROSITE" id="PS51762"/>
    </source>
</evidence>
<dbReference type="PANTHER" id="PTHR10963">
    <property type="entry name" value="GLYCOSYL HYDROLASE-RELATED"/>
    <property type="match status" value="1"/>
</dbReference>
<organism evidence="3">
    <name type="scientific">marine metagenome</name>
    <dbReference type="NCBI Taxonomy" id="408172"/>
    <lineage>
        <taxon>unclassified sequences</taxon>
        <taxon>metagenomes</taxon>
        <taxon>ecological metagenomes</taxon>
    </lineage>
</organism>
<reference evidence="3" key="1">
    <citation type="submission" date="2018-05" db="EMBL/GenBank/DDBJ databases">
        <authorList>
            <person name="Lanie J.A."/>
            <person name="Ng W.-L."/>
            <person name="Kazmierczak K.M."/>
            <person name="Andrzejewski T.M."/>
            <person name="Davidsen T.M."/>
            <person name="Wayne K.J."/>
            <person name="Tettelin H."/>
            <person name="Glass J.I."/>
            <person name="Rusch D."/>
            <person name="Podicherti R."/>
            <person name="Tsui H.-C.T."/>
            <person name="Winkler M.E."/>
        </authorList>
    </citation>
    <scope>NUCLEOTIDE SEQUENCE</scope>
</reference>
<dbReference type="EMBL" id="UINC01061615">
    <property type="protein sequence ID" value="SVB87376.1"/>
    <property type="molecule type" value="Genomic_DNA"/>
</dbReference>
<evidence type="ECO:0000256" key="1">
    <source>
        <dbReference type="ARBA" id="ARBA00006865"/>
    </source>
</evidence>
<dbReference type="PROSITE" id="PS51762">
    <property type="entry name" value="GH16_2"/>
    <property type="match status" value="1"/>
</dbReference>
<dbReference type="GO" id="GO:0005975">
    <property type="term" value="P:carbohydrate metabolic process"/>
    <property type="evidence" value="ECO:0007669"/>
    <property type="project" value="InterPro"/>
</dbReference>
<proteinExistence type="inferred from homology"/>
<dbReference type="SUPFAM" id="SSF49899">
    <property type="entry name" value="Concanavalin A-like lectins/glucanases"/>
    <property type="match status" value="1"/>
</dbReference>
<dbReference type="Gene3D" id="2.60.120.200">
    <property type="match status" value="1"/>
</dbReference>
<name>A0A382HJC0_9ZZZZ</name>
<gene>
    <name evidence="3" type="ORF">METZ01_LOCUS240230</name>
</gene>
<sequence length="326" mass="36971">MSRLLIYIILFLFNVSLTFASEVTTDKDLSINRNSAFQSSDVLPFGEVSIGNSWLFRSDLSDEFNENEINIDKWFIAGDVNNEVIYPEESGLEDGSAADWVGRAPGAFDKKSPFIENGILNLPIKWNPNSDLFPYLDENREELIDEDCMCKYGKYTTSGLISKSNAQYGYFEIKARAANIPISSAFWLIGNHFEVDIFELIGKTGNGIDGSGPEAPYTMPATIHNWDEGDLEDNGYGKSFSLNWNVSEDFHIYGAEISSEYINFYADGSKVGSINKKESGKIWNTDFMHIWVDTEIFSWEGFPKKNELPANFQIDYIRSWQLIKNT</sequence>
<dbReference type="PANTHER" id="PTHR10963:SF55">
    <property type="entry name" value="GLYCOSIDE HYDROLASE FAMILY 16 PROTEIN"/>
    <property type="match status" value="1"/>
</dbReference>
<dbReference type="InterPro" id="IPR000757">
    <property type="entry name" value="Beta-glucanase-like"/>
</dbReference>
<dbReference type="InterPro" id="IPR050546">
    <property type="entry name" value="Glycosyl_Hydrlase_16"/>
</dbReference>
<feature type="domain" description="GH16" evidence="2">
    <location>
        <begin position="36"/>
        <end position="325"/>
    </location>
</feature>
<dbReference type="AlphaFoldDB" id="A0A382HJC0"/>
<accession>A0A382HJC0</accession>
<dbReference type="GO" id="GO:0004553">
    <property type="term" value="F:hydrolase activity, hydrolyzing O-glycosyl compounds"/>
    <property type="evidence" value="ECO:0007669"/>
    <property type="project" value="InterPro"/>
</dbReference>
<evidence type="ECO:0000313" key="3">
    <source>
        <dbReference type="EMBL" id="SVB87376.1"/>
    </source>
</evidence>
<dbReference type="InterPro" id="IPR013320">
    <property type="entry name" value="ConA-like_dom_sf"/>
</dbReference>
<protein>
    <recommendedName>
        <fullName evidence="2">GH16 domain-containing protein</fullName>
    </recommendedName>
</protein>